<dbReference type="InterPro" id="IPR001763">
    <property type="entry name" value="Rhodanese-like_dom"/>
</dbReference>
<gene>
    <name evidence="8" type="ORF">SAMN02746091_01445</name>
</gene>
<sequence>MEKIVIIGGVAAGATAAAKARRLSADAKITILEAGPDISFANCGLPYYIGGDIKNRSKLILQSPESFYEQYQVDVYVNTKAIELDRQNKIVYAVNTVTGEKMAFDYTKLILAQGGKPIAPPIPGAEQDHVFQLWTLEDMDKIHSFIENKKPKTAVVVGGGFIGLEMTEALVKRGIKVSVVEMMPHVMSIMEAEIAGFIQQEMLSYGVNILTGKAVSEIGKNSVTLKDGIKVDADMVLLSIGVRPTLQLAQEAGLAIGDAGGLLVDSTLKTSDDNIYAAGDMIEFEHRVLGKKVRIPLAGPANRQGRIAAENALGKKHEYKGPIGTSIVRVFDAVAGITGLSLKAARSVGFNADAIVVHKEHHTSYYPGSELVTVLIVYDKDTGLILGGQTAGYAGADRRLDVLATAVASKLTVYDLADIDFAYSPPLGTANDAINMAAFVAENRISGYSPSLTVSEIDDFLNGKDALWIDVRDVFAFEKSHVEGAVNVPLEMIATVLNRIPKDQLILIYDQTGKKGHQAVRTFIGAGFTNVYNISGGFESLSRYIRAINPINFQINLPSPEVKKIGEKNTEDKKNVATEEIKKEQSNEPLIVDVRTEEEFEYGAFPGAINIPLDELEYRIDELGNKDRKIILYCASGARSAYAVQILRAYGFTNLENGGGLTRMMARLRNK</sequence>
<dbReference type="Gene3D" id="3.40.250.10">
    <property type="entry name" value="Rhodanese-like domain"/>
    <property type="match status" value="2"/>
</dbReference>
<dbReference type="Gene3D" id="3.50.50.60">
    <property type="entry name" value="FAD/NAD(P)-binding domain"/>
    <property type="match status" value="2"/>
</dbReference>
<dbReference type="SUPFAM" id="SSF55424">
    <property type="entry name" value="FAD/NAD-linked reductases, dimerisation (C-terminal) domain"/>
    <property type="match status" value="1"/>
</dbReference>
<evidence type="ECO:0000256" key="4">
    <source>
        <dbReference type="ARBA" id="ARBA00022827"/>
    </source>
</evidence>
<evidence type="ECO:0000259" key="7">
    <source>
        <dbReference type="PROSITE" id="PS50206"/>
    </source>
</evidence>
<dbReference type="Proteomes" id="UP000184423">
    <property type="component" value="Unassembled WGS sequence"/>
</dbReference>
<comment type="cofactor">
    <cofactor evidence="1">
        <name>FAD</name>
        <dbReference type="ChEBI" id="CHEBI:57692"/>
    </cofactor>
</comment>
<organism evidence="8 9">
    <name type="scientific">Caloramator proteoclasticus DSM 10124</name>
    <dbReference type="NCBI Taxonomy" id="1121262"/>
    <lineage>
        <taxon>Bacteria</taxon>
        <taxon>Bacillati</taxon>
        <taxon>Bacillota</taxon>
        <taxon>Clostridia</taxon>
        <taxon>Eubacteriales</taxon>
        <taxon>Clostridiaceae</taxon>
        <taxon>Caloramator</taxon>
    </lineage>
</organism>
<dbReference type="PROSITE" id="PS50206">
    <property type="entry name" value="RHODANESE_3"/>
    <property type="match status" value="2"/>
</dbReference>
<dbReference type="SUPFAM" id="SSF52821">
    <property type="entry name" value="Rhodanese/Cell cycle control phosphatase"/>
    <property type="match status" value="2"/>
</dbReference>
<dbReference type="PRINTS" id="PR00368">
    <property type="entry name" value="FADPNR"/>
</dbReference>
<dbReference type="Pfam" id="PF02852">
    <property type="entry name" value="Pyr_redox_dim"/>
    <property type="match status" value="1"/>
</dbReference>
<dbReference type="RefSeq" id="WP_073248721.1">
    <property type="nucleotide sequence ID" value="NZ_FQVG01000025.1"/>
</dbReference>
<evidence type="ECO:0000256" key="3">
    <source>
        <dbReference type="ARBA" id="ARBA00022630"/>
    </source>
</evidence>
<dbReference type="InterPro" id="IPR023753">
    <property type="entry name" value="FAD/NAD-binding_dom"/>
</dbReference>
<protein>
    <submittedName>
        <fullName evidence="8">NADPH-dependent 2,4-dienoyl-CoA reductase, sulfur reductase</fullName>
    </submittedName>
</protein>
<dbReference type="Pfam" id="PF07992">
    <property type="entry name" value="Pyr_redox_2"/>
    <property type="match status" value="1"/>
</dbReference>
<dbReference type="PANTHER" id="PTHR43429">
    <property type="entry name" value="PYRIDINE NUCLEOTIDE-DISULFIDE OXIDOREDUCTASE DOMAIN-CONTAINING"/>
    <property type="match status" value="1"/>
</dbReference>
<dbReference type="InterPro" id="IPR004099">
    <property type="entry name" value="Pyr_nucl-diS_OxRdtase_dimer"/>
</dbReference>
<keyword evidence="6" id="KW-0676">Redox-active center</keyword>
<dbReference type="InterPro" id="IPR036873">
    <property type="entry name" value="Rhodanese-like_dom_sf"/>
</dbReference>
<feature type="domain" description="Rhodanese" evidence="7">
    <location>
        <begin position="462"/>
        <end position="550"/>
    </location>
</feature>
<dbReference type="EMBL" id="FQVG01000025">
    <property type="protein sequence ID" value="SHE94659.1"/>
    <property type="molecule type" value="Genomic_DNA"/>
</dbReference>
<evidence type="ECO:0000256" key="5">
    <source>
        <dbReference type="ARBA" id="ARBA00023002"/>
    </source>
</evidence>
<keyword evidence="5" id="KW-0560">Oxidoreductase</keyword>
<dbReference type="PANTHER" id="PTHR43429:SF1">
    <property type="entry name" value="NAD(P)H SULFUR OXIDOREDUCTASE (COA-DEPENDENT)"/>
    <property type="match status" value="1"/>
</dbReference>
<keyword evidence="4" id="KW-0274">FAD</keyword>
<dbReference type="SMART" id="SM00450">
    <property type="entry name" value="RHOD"/>
    <property type="match status" value="2"/>
</dbReference>
<dbReference type="AlphaFoldDB" id="A0A1M4XME3"/>
<name>A0A1M4XME3_9CLOT</name>
<dbReference type="InterPro" id="IPR050260">
    <property type="entry name" value="FAD-bd_OxRdtase"/>
</dbReference>
<keyword evidence="9" id="KW-1185">Reference proteome</keyword>
<dbReference type="Pfam" id="PF00581">
    <property type="entry name" value="Rhodanese"/>
    <property type="match status" value="2"/>
</dbReference>
<dbReference type="PRINTS" id="PR00411">
    <property type="entry name" value="PNDRDTASEI"/>
</dbReference>
<feature type="domain" description="Rhodanese" evidence="7">
    <location>
        <begin position="585"/>
        <end position="663"/>
    </location>
</feature>
<accession>A0A1M4XME3</accession>
<keyword evidence="3" id="KW-0285">Flavoprotein</keyword>
<reference evidence="9" key="1">
    <citation type="submission" date="2016-11" db="EMBL/GenBank/DDBJ databases">
        <authorList>
            <person name="Varghese N."/>
            <person name="Submissions S."/>
        </authorList>
    </citation>
    <scope>NUCLEOTIDE SEQUENCE [LARGE SCALE GENOMIC DNA]</scope>
    <source>
        <strain evidence="9">DSM 10124</strain>
    </source>
</reference>
<dbReference type="GO" id="GO:0016491">
    <property type="term" value="F:oxidoreductase activity"/>
    <property type="evidence" value="ECO:0007669"/>
    <property type="project" value="UniProtKB-KW"/>
</dbReference>
<dbReference type="CDD" id="cd00158">
    <property type="entry name" value="RHOD"/>
    <property type="match status" value="2"/>
</dbReference>
<dbReference type="InterPro" id="IPR036188">
    <property type="entry name" value="FAD/NAD-bd_sf"/>
</dbReference>
<comment type="similarity">
    <text evidence="2">Belongs to the class-III pyridine nucleotide-disulfide oxidoreductase family.</text>
</comment>
<evidence type="ECO:0000313" key="8">
    <source>
        <dbReference type="EMBL" id="SHE94659.1"/>
    </source>
</evidence>
<evidence type="ECO:0000256" key="2">
    <source>
        <dbReference type="ARBA" id="ARBA00009130"/>
    </source>
</evidence>
<evidence type="ECO:0000313" key="9">
    <source>
        <dbReference type="Proteomes" id="UP000184423"/>
    </source>
</evidence>
<dbReference type="SUPFAM" id="SSF51905">
    <property type="entry name" value="FAD/NAD(P)-binding domain"/>
    <property type="match status" value="1"/>
</dbReference>
<dbReference type="InterPro" id="IPR016156">
    <property type="entry name" value="FAD/NAD-linked_Rdtase_dimer_sf"/>
</dbReference>
<evidence type="ECO:0000256" key="6">
    <source>
        <dbReference type="ARBA" id="ARBA00023284"/>
    </source>
</evidence>
<proteinExistence type="inferred from homology"/>
<evidence type="ECO:0000256" key="1">
    <source>
        <dbReference type="ARBA" id="ARBA00001974"/>
    </source>
</evidence>